<keyword evidence="4" id="KW-0378">Hydrolase</keyword>
<dbReference type="PANTHER" id="PTHR22600">
    <property type="entry name" value="BETA-HEXOSAMINIDASE"/>
    <property type="match status" value="1"/>
</dbReference>
<gene>
    <name evidence="9" type="ORF">E5347_11070</name>
</gene>
<keyword evidence="10" id="KW-1185">Reference proteome</keyword>
<dbReference type="OrthoDB" id="1098018at2"/>
<comment type="similarity">
    <text evidence="2">Belongs to the glycosyl hydrolase 20 family.</text>
</comment>
<evidence type="ECO:0000256" key="6">
    <source>
        <dbReference type="PIRSR" id="PIRSR625705-1"/>
    </source>
</evidence>
<dbReference type="InterPro" id="IPR029018">
    <property type="entry name" value="Hex-like_dom2"/>
</dbReference>
<accession>A0A4S2DLJ2</accession>
<dbReference type="GO" id="GO:0016020">
    <property type="term" value="C:membrane"/>
    <property type="evidence" value="ECO:0007669"/>
    <property type="project" value="TreeGrafter"/>
</dbReference>
<dbReference type="InterPro" id="IPR015883">
    <property type="entry name" value="Glyco_hydro_20_cat"/>
</dbReference>
<dbReference type="InterPro" id="IPR015882">
    <property type="entry name" value="HEX_bac_N"/>
</dbReference>
<evidence type="ECO:0000259" key="8">
    <source>
        <dbReference type="Pfam" id="PF02838"/>
    </source>
</evidence>
<dbReference type="Gene3D" id="3.20.20.80">
    <property type="entry name" value="Glycosidases"/>
    <property type="match status" value="1"/>
</dbReference>
<name>A0A4S2DLJ2_9CLOT</name>
<feature type="active site" description="Proton donor" evidence="6">
    <location>
        <position position="350"/>
    </location>
</feature>
<sequence>MKSKNKKHLIITLCILVISIVTLVFSNINKEDEDLAVIAEKVNNTIIPKPINYKEAEGKFTLNKDTKIYVKGNTEEETTEITRIAEYLKGKLSPSTGYEFTIVKNEVPSGNSIYLTTVEGKEELGNEGYELTTTTDGIILKAYKPEGLFRGIQTIRQLLPAEIAKSTLVNNVEWSIPASTIYDKPEYAYRGFMIDVARHFFPEDVIKQQIDYAAQYKINRLHLHLTDDQGWRIEIKKYPDLTLIGGSTQVGGGPGGYYTQEQFKSIVQYAADRYIEIIPEVDMPGHTNAALASLAFLNPDGKRKPLYTGIDVGFSTLMTDSEETYEFIENVVKEISAISPSKYFHMGGDEADSTKKEDYDYFVGRVSKIVQKYGKTPIGWDPIDTAPEINSSTILQNWKASNEAAREKNMNMIISIASKAYLDMKYNSATPYGLNWAGYIPVETAYNWDPTDYAPKNLVLGIESPLWTENIATEDEMEFMIYPRLLGYSEIGWTPKSSRNWPEYKVRLERQGLRMENEGINYYKDKDIWKSK</sequence>
<keyword evidence="5" id="KW-0326">Glycosidase</keyword>
<dbReference type="PRINTS" id="PR00738">
    <property type="entry name" value="GLHYDRLASE20"/>
</dbReference>
<dbReference type="SUPFAM" id="SSF51445">
    <property type="entry name" value="(Trans)glycosidases"/>
    <property type="match status" value="1"/>
</dbReference>
<proteinExistence type="inferred from homology"/>
<dbReference type="GO" id="GO:0005975">
    <property type="term" value="P:carbohydrate metabolic process"/>
    <property type="evidence" value="ECO:0007669"/>
    <property type="project" value="InterPro"/>
</dbReference>
<feature type="domain" description="Glycoside hydrolase family 20 catalytic" evidence="7">
    <location>
        <begin position="187"/>
        <end position="495"/>
    </location>
</feature>
<dbReference type="Gene3D" id="3.30.379.10">
    <property type="entry name" value="Chitobiase/beta-hexosaminidase domain 2-like"/>
    <property type="match status" value="1"/>
</dbReference>
<dbReference type="Pfam" id="PF00728">
    <property type="entry name" value="Glyco_hydro_20"/>
    <property type="match status" value="1"/>
</dbReference>
<protein>
    <recommendedName>
        <fullName evidence="3">beta-N-acetylhexosaminidase</fullName>
        <ecNumber evidence="3">3.2.1.52</ecNumber>
    </recommendedName>
</protein>
<dbReference type="Proteomes" id="UP000306888">
    <property type="component" value="Unassembled WGS sequence"/>
</dbReference>
<dbReference type="CDD" id="cd06568">
    <property type="entry name" value="GH20_SpHex_like"/>
    <property type="match status" value="1"/>
</dbReference>
<evidence type="ECO:0000256" key="4">
    <source>
        <dbReference type="ARBA" id="ARBA00022801"/>
    </source>
</evidence>
<dbReference type="EC" id="3.2.1.52" evidence="3"/>
<dbReference type="SUPFAM" id="SSF55545">
    <property type="entry name" value="beta-N-acetylhexosaminidase-like domain"/>
    <property type="match status" value="1"/>
</dbReference>
<comment type="catalytic activity">
    <reaction evidence="1">
        <text>Hydrolysis of terminal non-reducing N-acetyl-D-hexosamine residues in N-acetyl-beta-D-hexosaminides.</text>
        <dbReference type="EC" id="3.2.1.52"/>
    </reaction>
</comment>
<reference evidence="9 10" key="1">
    <citation type="submission" date="2019-04" db="EMBL/GenBank/DDBJ databases">
        <title>Microbes associate with the intestines of laboratory mice.</title>
        <authorList>
            <person name="Navarre W."/>
            <person name="Wong E."/>
            <person name="Huang K."/>
            <person name="Tropini C."/>
            <person name="Ng K."/>
            <person name="Yu B."/>
        </authorList>
    </citation>
    <scope>NUCLEOTIDE SEQUENCE [LARGE SCALE GENOMIC DNA]</scope>
    <source>
        <strain evidence="9 10">NM50_B9-20</strain>
    </source>
</reference>
<evidence type="ECO:0000313" key="9">
    <source>
        <dbReference type="EMBL" id="TGY41851.1"/>
    </source>
</evidence>
<feature type="domain" description="Beta-hexosaminidase bacterial type N-terminal" evidence="8">
    <location>
        <begin position="45"/>
        <end position="183"/>
    </location>
</feature>
<organism evidence="9 10">
    <name type="scientific">Clostridium sartagoforme</name>
    <dbReference type="NCBI Taxonomy" id="84031"/>
    <lineage>
        <taxon>Bacteria</taxon>
        <taxon>Bacillati</taxon>
        <taxon>Bacillota</taxon>
        <taxon>Clostridia</taxon>
        <taxon>Eubacteriales</taxon>
        <taxon>Clostridiaceae</taxon>
        <taxon>Clostridium</taxon>
    </lineage>
</organism>
<dbReference type="PANTHER" id="PTHR22600:SF57">
    <property type="entry name" value="BETA-N-ACETYLHEXOSAMINIDASE"/>
    <property type="match status" value="1"/>
</dbReference>
<comment type="caution">
    <text evidence="9">The sequence shown here is derived from an EMBL/GenBank/DDBJ whole genome shotgun (WGS) entry which is preliminary data.</text>
</comment>
<dbReference type="EMBL" id="SRYR01000005">
    <property type="protein sequence ID" value="TGY41851.1"/>
    <property type="molecule type" value="Genomic_DNA"/>
</dbReference>
<evidence type="ECO:0000256" key="5">
    <source>
        <dbReference type="ARBA" id="ARBA00023295"/>
    </source>
</evidence>
<evidence type="ECO:0000259" key="7">
    <source>
        <dbReference type="Pfam" id="PF00728"/>
    </source>
</evidence>
<evidence type="ECO:0000313" key="10">
    <source>
        <dbReference type="Proteomes" id="UP000306888"/>
    </source>
</evidence>
<evidence type="ECO:0000256" key="2">
    <source>
        <dbReference type="ARBA" id="ARBA00006285"/>
    </source>
</evidence>
<dbReference type="PIRSF" id="PIRSF001093">
    <property type="entry name" value="B-hxosamndse_ab_euk"/>
    <property type="match status" value="1"/>
</dbReference>
<dbReference type="InterPro" id="IPR025705">
    <property type="entry name" value="Beta_hexosaminidase_sua/sub"/>
</dbReference>
<dbReference type="GO" id="GO:0030203">
    <property type="term" value="P:glycosaminoglycan metabolic process"/>
    <property type="evidence" value="ECO:0007669"/>
    <property type="project" value="TreeGrafter"/>
</dbReference>
<dbReference type="GO" id="GO:0004563">
    <property type="term" value="F:beta-N-acetylhexosaminidase activity"/>
    <property type="evidence" value="ECO:0007669"/>
    <property type="project" value="UniProtKB-EC"/>
</dbReference>
<dbReference type="Pfam" id="PF02838">
    <property type="entry name" value="Glyco_hydro_20b"/>
    <property type="match status" value="1"/>
</dbReference>
<dbReference type="AlphaFoldDB" id="A0A4S2DLJ2"/>
<dbReference type="InterPro" id="IPR017853">
    <property type="entry name" value="GH"/>
</dbReference>
<evidence type="ECO:0000256" key="3">
    <source>
        <dbReference type="ARBA" id="ARBA00012663"/>
    </source>
</evidence>
<evidence type="ECO:0000256" key="1">
    <source>
        <dbReference type="ARBA" id="ARBA00001231"/>
    </source>
</evidence>